<reference evidence="1 2" key="1">
    <citation type="journal article" date="2021" name="Front. Genet.">
        <title>Chromosome-Level Genome Assembly Reveals Significant Gene Expansion in the Toll and IMD Signaling Pathways of Dendrolimus kikuchii.</title>
        <authorList>
            <person name="Zhou J."/>
            <person name="Wu P."/>
            <person name="Xiong Z."/>
            <person name="Liu N."/>
            <person name="Zhao N."/>
            <person name="Ji M."/>
            <person name="Qiu Y."/>
            <person name="Yang B."/>
        </authorList>
    </citation>
    <scope>NUCLEOTIDE SEQUENCE [LARGE SCALE GENOMIC DNA]</scope>
    <source>
        <strain evidence="1">Ann1</strain>
    </source>
</reference>
<gene>
    <name evidence="1" type="ORF">K1T71_013960</name>
</gene>
<protein>
    <submittedName>
        <fullName evidence="1">Uncharacterized protein</fullName>
    </submittedName>
</protein>
<dbReference type="EMBL" id="CM034413">
    <property type="protein sequence ID" value="KAJ0170589.1"/>
    <property type="molecule type" value="Genomic_DNA"/>
</dbReference>
<accession>A0ACC1CGK4</accession>
<organism evidence="1 2">
    <name type="scientific">Dendrolimus kikuchii</name>
    <dbReference type="NCBI Taxonomy" id="765133"/>
    <lineage>
        <taxon>Eukaryota</taxon>
        <taxon>Metazoa</taxon>
        <taxon>Ecdysozoa</taxon>
        <taxon>Arthropoda</taxon>
        <taxon>Hexapoda</taxon>
        <taxon>Insecta</taxon>
        <taxon>Pterygota</taxon>
        <taxon>Neoptera</taxon>
        <taxon>Endopterygota</taxon>
        <taxon>Lepidoptera</taxon>
        <taxon>Glossata</taxon>
        <taxon>Ditrysia</taxon>
        <taxon>Bombycoidea</taxon>
        <taxon>Lasiocampidae</taxon>
        <taxon>Dendrolimus</taxon>
    </lineage>
</organism>
<evidence type="ECO:0000313" key="1">
    <source>
        <dbReference type="EMBL" id="KAJ0170589.1"/>
    </source>
</evidence>
<dbReference type="Proteomes" id="UP000824533">
    <property type="component" value="Linkage Group LG27"/>
</dbReference>
<evidence type="ECO:0000313" key="2">
    <source>
        <dbReference type="Proteomes" id="UP000824533"/>
    </source>
</evidence>
<name>A0ACC1CGK4_9NEOP</name>
<proteinExistence type="predicted"/>
<comment type="caution">
    <text evidence="1">The sequence shown here is derived from an EMBL/GenBank/DDBJ whole genome shotgun (WGS) entry which is preliminary data.</text>
</comment>
<keyword evidence="2" id="KW-1185">Reference proteome</keyword>
<sequence>MLSDEVSCSDCKLELIEKIWTKVLLNWINKCVIQNKTKVQDLNVRNLVEIINRYKYDICYDDIDRAMLCTDDLEPFIKYKYPILRLRYFCEAKDYPKKLYLMTTILLYHCCCSSQTGVVDTDICTYLEKPEQEVILKFCEQLSDMEATVNNVESAIRGGLIVNNGLYCTIVILFQVLPSAIIADSSNYSDIIECEFDSKTDTALTDKGIYEMQDLNVFNVEKNIAGDTAPKDSNDSKSYCQPNCECTNCITAIKACGDPGNSMDQCIQPRRLRKFLNPKWKIYAAVFCVIFLFVLILVMVLVLKRKPIKANDNTRKLSTDVTRFFQPNTWECVNNLCQKVYKPTAGRVYASHTRCTLLCMGPQLWPYPIGYTYYSKTIVSLATNKLEYRIQSVPSEIVHQYLAEAFKLFIGDLARLERMETRVKNDSQEASIKKMYIKIEVESDPDPRLRLNTEEAYTLKIDTASQVNIHLVSMSFCGIRHALETLSQLIMLDQSTGYLITLTNVVIKDAPSYKYRGLMIDTARNYIPMQDLMRTVDAMASCKLNTFHWRISDVASFPLLIPNLSNLFEYGGYDRSKVYTRDDVKSLVKRAGIRGIRVLIEVAAPGPVGRPWSWAADATCPAKTENFTCDNILCLRLTIQDSILDVLQTIYAEIIDMTNIDDVFHLSDGIFSMSNCYYLIEDRLGFLDKALERLKLANKGFMPKLPIIWYTSHLTRGMEAMTWDRLGVQLTEWTVSTDQFLNKFKVIHSSKWDLSCELKKNRCKRYRTWQEMYSWKSWRNIEVFMIEGGEAVLWTDIVDSNNIDYHLWPRAAAVAERLWSDIVVNATASGPVYVRLDSHRWRLTLRAVKVQPIWPVWCSFNPGQCLLKIR</sequence>